<organism evidence="3 4">
    <name type="scientific">Nodularia spumigena CENA596</name>
    <dbReference type="NCBI Taxonomy" id="1819295"/>
    <lineage>
        <taxon>Bacteria</taxon>
        <taxon>Bacillati</taxon>
        <taxon>Cyanobacteriota</taxon>
        <taxon>Cyanophyceae</taxon>
        <taxon>Nostocales</taxon>
        <taxon>Nodulariaceae</taxon>
        <taxon>Nodularia</taxon>
    </lineage>
</organism>
<dbReference type="SUPFAM" id="SSF56300">
    <property type="entry name" value="Metallo-dependent phosphatases"/>
    <property type="match status" value="1"/>
</dbReference>
<protein>
    <submittedName>
        <fullName evidence="3">Metallophosphatase</fullName>
    </submittedName>
</protein>
<dbReference type="AlphaFoldDB" id="A0A166JIS3"/>
<accession>A0A166JIS3</accession>
<dbReference type="InterPro" id="IPR019079">
    <property type="entry name" value="Capsule_synth_CapA"/>
</dbReference>
<evidence type="ECO:0000259" key="2">
    <source>
        <dbReference type="SMART" id="SM00854"/>
    </source>
</evidence>
<dbReference type="InterPro" id="IPR052169">
    <property type="entry name" value="CW_Biosynth-Accessory"/>
</dbReference>
<reference evidence="3 4" key="1">
    <citation type="submission" date="2016-04" db="EMBL/GenBank/DDBJ databases">
        <title>Draft Genome Assembly of the Bloom-forming Cyanobacterium Nodularia spumigena Strain CENA596 in Shrimp Production Ponds.</title>
        <authorList>
            <person name="Popin R.V."/>
            <person name="Rigonato J."/>
            <person name="Abreu V.A."/>
            <person name="Andreote A.P."/>
            <person name="Silveira S.B."/>
            <person name="Odebrecht C."/>
            <person name="Fiore M.F."/>
        </authorList>
    </citation>
    <scope>NUCLEOTIDE SEQUENCE [LARGE SCALE GENOMIC DNA]</scope>
    <source>
        <strain evidence="3 4">CENA596</strain>
    </source>
</reference>
<dbReference type="Gene3D" id="3.60.21.10">
    <property type="match status" value="1"/>
</dbReference>
<name>A0A166JIS3_NODSP</name>
<sequence>MANQRVAKLLSFGFISGCFCLGIAMGAFIRFGQFPASDATTAVTEAEPTPPEPEKTVLDTISIKAVGDIIPGTNFPNYRLPKSPDNLLPQSVRQSLQGSDLLLGNFESTFTNHPYTSKDISRGQVFAFRSPPSYAKLFSAVGFNVFHIANNHAMDFGQVGFQDTVKNLKNVGIATLGHKNQILYLEANNMAIAMIGFAPYNMYNSIHNLAAAQALVTEAKKNANIVIVSMHAGAEGTAALHVKNQTEFFYGENRGNSIKFARTVIDAGADLVLGHGPHVPRAMEIYQGKLIAYSLGNFIGYRTLSTKAQTAYSMILEVKLNSQGDLVASRIIPVHLNKQGIPEIDQYFRTVGLLRYLNKNDHLVSPVKINEQGKIVLPSPINPVR</sequence>
<dbReference type="SMART" id="SM00854">
    <property type="entry name" value="PGA_cap"/>
    <property type="match status" value="1"/>
</dbReference>
<dbReference type="InterPro" id="IPR029052">
    <property type="entry name" value="Metallo-depent_PP-like"/>
</dbReference>
<dbReference type="Pfam" id="PF09587">
    <property type="entry name" value="PGA_cap"/>
    <property type="match status" value="1"/>
</dbReference>
<gene>
    <name evidence="3" type="ORF">A2T98_10905</name>
</gene>
<feature type="domain" description="Capsule synthesis protein CapA" evidence="2">
    <location>
        <begin position="62"/>
        <end position="302"/>
    </location>
</feature>
<dbReference type="OrthoDB" id="9810906at2"/>
<comment type="caution">
    <text evidence="3">The sequence shown here is derived from an EMBL/GenBank/DDBJ whole genome shotgun (WGS) entry which is preliminary data.</text>
</comment>
<dbReference type="CDD" id="cd07381">
    <property type="entry name" value="MPP_CapA"/>
    <property type="match status" value="1"/>
</dbReference>
<dbReference type="EMBL" id="LWAJ01000132">
    <property type="protein sequence ID" value="KZL49762.1"/>
    <property type="molecule type" value="Genomic_DNA"/>
</dbReference>
<comment type="similarity">
    <text evidence="1">Belongs to the CapA family.</text>
</comment>
<dbReference type="PANTHER" id="PTHR33393:SF11">
    <property type="entry name" value="POLYGLUTAMINE SYNTHESIS ACCESSORY PROTEIN RV0574C-RELATED"/>
    <property type="match status" value="1"/>
</dbReference>
<dbReference type="Proteomes" id="UP000076555">
    <property type="component" value="Unassembled WGS sequence"/>
</dbReference>
<proteinExistence type="inferred from homology"/>
<dbReference type="PANTHER" id="PTHR33393">
    <property type="entry name" value="POLYGLUTAMINE SYNTHESIS ACCESSORY PROTEIN RV0574C-RELATED"/>
    <property type="match status" value="1"/>
</dbReference>
<evidence type="ECO:0000256" key="1">
    <source>
        <dbReference type="ARBA" id="ARBA00005662"/>
    </source>
</evidence>
<dbReference type="RefSeq" id="WP_063872790.1">
    <property type="nucleotide sequence ID" value="NZ_CAWMRI010000132.1"/>
</dbReference>
<evidence type="ECO:0000313" key="3">
    <source>
        <dbReference type="EMBL" id="KZL49762.1"/>
    </source>
</evidence>
<evidence type="ECO:0000313" key="4">
    <source>
        <dbReference type="Proteomes" id="UP000076555"/>
    </source>
</evidence>